<dbReference type="InterPro" id="IPR001128">
    <property type="entry name" value="Cyt_P450"/>
</dbReference>
<dbReference type="PANTHER" id="PTHR24305:SF152">
    <property type="entry name" value="P450, PUTATIVE (EUROFUNG)-RELATED"/>
    <property type="match status" value="1"/>
</dbReference>
<dbReference type="PANTHER" id="PTHR24305">
    <property type="entry name" value="CYTOCHROME P450"/>
    <property type="match status" value="1"/>
</dbReference>
<keyword evidence="6" id="KW-0812">Transmembrane</keyword>
<dbReference type="GO" id="GO:0016705">
    <property type="term" value="F:oxidoreductase activity, acting on paired donors, with incorporation or reduction of molecular oxygen"/>
    <property type="evidence" value="ECO:0007669"/>
    <property type="project" value="InterPro"/>
</dbReference>
<dbReference type="Pfam" id="PF00067">
    <property type="entry name" value="p450"/>
    <property type="match status" value="1"/>
</dbReference>
<dbReference type="SUPFAM" id="SSF48264">
    <property type="entry name" value="Cytochrome P450"/>
    <property type="match status" value="1"/>
</dbReference>
<evidence type="ECO:0000256" key="3">
    <source>
        <dbReference type="ARBA" id="ARBA00023004"/>
    </source>
</evidence>
<dbReference type="HOGENOM" id="CLU_001570_14_4_1"/>
<keyword evidence="4 5" id="KW-0349">Heme</keyword>
<dbReference type="InterPro" id="IPR036396">
    <property type="entry name" value="Cyt_P450_sf"/>
</dbReference>
<keyword evidence="6" id="KW-1133">Transmembrane helix</keyword>
<dbReference type="Proteomes" id="UP000001471">
    <property type="component" value="Unassembled WGS sequence"/>
</dbReference>
<dbReference type="InParanoid" id="B2VS00"/>
<dbReference type="STRING" id="426418.B2VS00"/>
<evidence type="ECO:0000256" key="4">
    <source>
        <dbReference type="PIRSR" id="PIRSR602401-1"/>
    </source>
</evidence>
<sequence>MPTLPLLCAVSFIVYVFGLYIYRLYFHPLAAFPGPMLAAVTSWYEAYYEITRFLALLTWHVQGPIIRVTPNELHIRDSRFFEQVYPKNVHLDKEGWDKRFGCSGGLLTTVDAQDHKRRRAAVTHMFSRRSILDFIHIIYRHIDTLSVRMQDFEARKEPINLTHAFPALTGDIIMDYFFGFNYDQLKHPDFESFHDAFIKIGGVGHVATQFPAILPDQWTLIGRTLSGDTLKSNDAPRTIFDEILTSQQLPACDKSHRRLADEAQIIIGGGVATTAFSLSIAAYYVIATPRIYERLHRDLVAAFPNRDVIELGPCERMPYFKAVVLEAVRLSYGLSARNPRTFKGEFSYGGWVIPGGTCVSMSIPEVSHDESIFPQSLEFLPERWLDDSKTEDGIPLERFMVSFGRGTRSCMGINLAYRFELHETTVEDVRVGHDFFIPVTRLDSKGVRAFMQRTED</sequence>
<keyword evidence="5" id="KW-0503">Monooxygenase</keyword>
<evidence type="ECO:0000256" key="1">
    <source>
        <dbReference type="ARBA" id="ARBA00001971"/>
    </source>
</evidence>
<keyword evidence="2 4" id="KW-0479">Metal-binding</keyword>
<keyword evidence="5" id="KW-0560">Oxidoreductase</keyword>
<evidence type="ECO:0000313" key="8">
    <source>
        <dbReference type="Proteomes" id="UP000001471"/>
    </source>
</evidence>
<name>B2VS00_PYRTR</name>
<evidence type="ECO:0000256" key="5">
    <source>
        <dbReference type="RuleBase" id="RU000461"/>
    </source>
</evidence>
<comment type="similarity">
    <text evidence="5">Belongs to the cytochrome P450 family.</text>
</comment>
<keyword evidence="3 4" id="KW-0408">Iron</keyword>
<feature type="binding site" description="axial binding residue" evidence="4">
    <location>
        <position position="410"/>
    </location>
    <ligand>
        <name>heme</name>
        <dbReference type="ChEBI" id="CHEBI:30413"/>
    </ligand>
    <ligandPart>
        <name>Fe</name>
        <dbReference type="ChEBI" id="CHEBI:18248"/>
    </ligandPart>
</feature>
<dbReference type="Gene3D" id="1.10.630.10">
    <property type="entry name" value="Cytochrome P450"/>
    <property type="match status" value="1"/>
</dbReference>
<dbReference type="GO" id="GO:0005506">
    <property type="term" value="F:iron ion binding"/>
    <property type="evidence" value="ECO:0007669"/>
    <property type="project" value="InterPro"/>
</dbReference>
<evidence type="ECO:0000256" key="6">
    <source>
        <dbReference type="SAM" id="Phobius"/>
    </source>
</evidence>
<evidence type="ECO:0000256" key="2">
    <source>
        <dbReference type="ARBA" id="ARBA00022723"/>
    </source>
</evidence>
<dbReference type="PROSITE" id="PS00086">
    <property type="entry name" value="CYTOCHROME_P450"/>
    <property type="match status" value="1"/>
</dbReference>
<dbReference type="eggNOG" id="KOG0158">
    <property type="taxonomic scope" value="Eukaryota"/>
</dbReference>
<accession>B2VS00</accession>
<dbReference type="PRINTS" id="PR00463">
    <property type="entry name" value="EP450I"/>
</dbReference>
<organism evidence="7 8">
    <name type="scientific">Pyrenophora tritici-repentis (strain Pt-1C-BFP)</name>
    <name type="common">Wheat tan spot fungus</name>
    <name type="synonym">Drechslera tritici-repentis</name>
    <dbReference type="NCBI Taxonomy" id="426418"/>
    <lineage>
        <taxon>Eukaryota</taxon>
        <taxon>Fungi</taxon>
        <taxon>Dikarya</taxon>
        <taxon>Ascomycota</taxon>
        <taxon>Pezizomycotina</taxon>
        <taxon>Dothideomycetes</taxon>
        <taxon>Pleosporomycetidae</taxon>
        <taxon>Pleosporales</taxon>
        <taxon>Pleosporineae</taxon>
        <taxon>Pleosporaceae</taxon>
        <taxon>Pyrenophora</taxon>
    </lineage>
</organism>
<dbReference type="InterPro" id="IPR002401">
    <property type="entry name" value="Cyt_P450_E_grp-I"/>
</dbReference>
<dbReference type="AlphaFoldDB" id="B2VS00"/>
<dbReference type="InterPro" id="IPR017972">
    <property type="entry name" value="Cyt_P450_CS"/>
</dbReference>
<keyword evidence="6" id="KW-0472">Membrane</keyword>
<reference evidence="8" key="1">
    <citation type="journal article" date="2013" name="G3 (Bethesda)">
        <title>Comparative genomics of a plant-pathogenic fungus, Pyrenophora tritici-repentis, reveals transduplication and the impact of repeat elements on pathogenicity and population divergence.</title>
        <authorList>
            <person name="Manning V.A."/>
            <person name="Pandelova I."/>
            <person name="Dhillon B."/>
            <person name="Wilhelm L.J."/>
            <person name="Goodwin S.B."/>
            <person name="Berlin A.M."/>
            <person name="Figueroa M."/>
            <person name="Freitag M."/>
            <person name="Hane J.K."/>
            <person name="Henrissat B."/>
            <person name="Holman W.H."/>
            <person name="Kodira C.D."/>
            <person name="Martin J."/>
            <person name="Oliver R.P."/>
            <person name="Robbertse B."/>
            <person name="Schackwitz W."/>
            <person name="Schwartz D.C."/>
            <person name="Spatafora J.W."/>
            <person name="Turgeon B.G."/>
            <person name="Yandava C."/>
            <person name="Young S."/>
            <person name="Zhou S."/>
            <person name="Zeng Q."/>
            <person name="Grigoriev I.V."/>
            <person name="Ma L.-J."/>
            <person name="Ciuffetti L.M."/>
        </authorList>
    </citation>
    <scope>NUCLEOTIDE SEQUENCE [LARGE SCALE GENOMIC DNA]</scope>
    <source>
        <strain evidence="8">Pt-1C-BFP</strain>
    </source>
</reference>
<gene>
    <name evidence="7" type="ORF">PTRG_00339</name>
</gene>
<protein>
    <submittedName>
        <fullName evidence="7">Cytochrome P450 27, mitochondrial</fullName>
    </submittedName>
</protein>
<comment type="cofactor">
    <cofactor evidence="1 4">
        <name>heme</name>
        <dbReference type="ChEBI" id="CHEBI:30413"/>
    </cofactor>
</comment>
<dbReference type="OMA" id="YFFGFNY"/>
<dbReference type="CDD" id="cd11062">
    <property type="entry name" value="CYP58-like"/>
    <property type="match status" value="1"/>
</dbReference>
<dbReference type="OrthoDB" id="3945418at2759"/>
<proteinExistence type="inferred from homology"/>
<dbReference type="EMBL" id="DS231615">
    <property type="protein sequence ID" value="EDU39777.1"/>
    <property type="molecule type" value="Genomic_DNA"/>
</dbReference>
<dbReference type="GO" id="GO:0004497">
    <property type="term" value="F:monooxygenase activity"/>
    <property type="evidence" value="ECO:0007669"/>
    <property type="project" value="UniProtKB-KW"/>
</dbReference>
<evidence type="ECO:0000313" key="7">
    <source>
        <dbReference type="EMBL" id="EDU39777.1"/>
    </source>
</evidence>
<dbReference type="InterPro" id="IPR050121">
    <property type="entry name" value="Cytochrome_P450_monoxygenase"/>
</dbReference>
<dbReference type="GO" id="GO:0020037">
    <property type="term" value="F:heme binding"/>
    <property type="evidence" value="ECO:0007669"/>
    <property type="project" value="InterPro"/>
</dbReference>
<feature type="transmembrane region" description="Helical" evidence="6">
    <location>
        <begin position="6"/>
        <end position="26"/>
    </location>
</feature>
<feature type="transmembrane region" description="Helical" evidence="6">
    <location>
        <begin position="265"/>
        <end position="286"/>
    </location>
</feature>